<dbReference type="InterPro" id="IPR036465">
    <property type="entry name" value="vWFA_dom_sf"/>
</dbReference>
<gene>
    <name evidence="1" type="ORF">AMON00008_LOCUS1324</name>
</gene>
<protein>
    <recommendedName>
        <fullName evidence="2">VWFA domain-containing protein</fullName>
    </recommendedName>
</protein>
<accession>A0A7S4PT54</accession>
<reference evidence="1" key="1">
    <citation type="submission" date="2021-01" db="EMBL/GenBank/DDBJ databases">
        <authorList>
            <person name="Corre E."/>
            <person name="Pelletier E."/>
            <person name="Niang G."/>
            <person name="Scheremetjew M."/>
            <person name="Finn R."/>
            <person name="Kale V."/>
            <person name="Holt S."/>
            <person name="Cochrane G."/>
            <person name="Meng A."/>
            <person name="Brown T."/>
            <person name="Cohen L."/>
        </authorList>
    </citation>
    <scope>NUCLEOTIDE SEQUENCE</scope>
    <source>
        <strain evidence="1">CCMP3105</strain>
    </source>
</reference>
<dbReference type="SUPFAM" id="SSF53300">
    <property type="entry name" value="vWA-like"/>
    <property type="match status" value="1"/>
</dbReference>
<sequence length="184" mass="20280">MAQTICAPAGFASAISLRSRDAAHTVLWRQKRFHGGKHIELASTAFMDIVQKPGLTNSDLQLALLDECLHKNPIRRYSSGELTELVREWQARIGGRTRIWQNLMQDVESLGQDAVKGAHVIIITDGMDNTSEGEFLGPRGAHRLFERLEKLNCGNVDINIVGVGSLDDEVSRVFERISSVSGGL</sequence>
<dbReference type="AlphaFoldDB" id="A0A7S4PT54"/>
<dbReference type="EMBL" id="HBNR01001893">
    <property type="protein sequence ID" value="CAE4561705.1"/>
    <property type="molecule type" value="Transcribed_RNA"/>
</dbReference>
<organism evidence="1">
    <name type="scientific">Alexandrium monilatum</name>
    <dbReference type="NCBI Taxonomy" id="311494"/>
    <lineage>
        <taxon>Eukaryota</taxon>
        <taxon>Sar</taxon>
        <taxon>Alveolata</taxon>
        <taxon>Dinophyceae</taxon>
        <taxon>Gonyaulacales</taxon>
        <taxon>Pyrocystaceae</taxon>
        <taxon>Alexandrium</taxon>
    </lineage>
</organism>
<name>A0A7S4PT54_9DINO</name>
<evidence type="ECO:0000313" key="1">
    <source>
        <dbReference type="EMBL" id="CAE4561705.1"/>
    </source>
</evidence>
<evidence type="ECO:0008006" key="2">
    <source>
        <dbReference type="Google" id="ProtNLM"/>
    </source>
</evidence>
<dbReference type="Gene3D" id="3.40.50.410">
    <property type="entry name" value="von Willebrand factor, type A domain"/>
    <property type="match status" value="1"/>
</dbReference>
<proteinExistence type="predicted"/>